<dbReference type="Gene3D" id="2.40.160.40">
    <property type="entry name" value="monomeric porin ompg"/>
    <property type="match status" value="1"/>
</dbReference>
<name>A0A0E1NR48_YERPA</name>
<dbReference type="HOGENOM" id="CLU_082368_0_0_6"/>
<dbReference type="GeneID" id="57973815"/>
<dbReference type="AlphaFoldDB" id="A0A0E1NR48"/>
<dbReference type="EMBL" id="CP000308">
    <property type="protein sequence ID" value="ABG12415.1"/>
    <property type="molecule type" value="Genomic_DNA"/>
</dbReference>
<dbReference type="KEGG" id="ypa:YPA_0447"/>
<reference evidence="3 4" key="1">
    <citation type="journal article" date="2006" name="J. Bacteriol.">
        <title>Complete genome sequence of Yersinia pestis strains Antiqua and Nepal516: evidence of gene reduction in an emerging pathogen.</title>
        <authorList>
            <person name="Chain P.S."/>
            <person name="Hu P."/>
            <person name="Malfatti S.A."/>
            <person name="Radnedge L."/>
            <person name="Larimer F."/>
            <person name="Vergez L.M."/>
            <person name="Worsham P."/>
            <person name="Chu M.C."/>
            <person name="Andersen G.L."/>
        </authorList>
    </citation>
    <scope>NUCLEOTIDE SEQUENCE [LARGE SCALE GENOMIC DNA]</scope>
    <source>
        <strain evidence="3 4">Antiqua</strain>
    </source>
</reference>
<evidence type="ECO:0000313" key="4">
    <source>
        <dbReference type="Proteomes" id="UP000001971"/>
    </source>
</evidence>
<evidence type="ECO:0000313" key="3">
    <source>
        <dbReference type="EMBL" id="ABG12415.1"/>
    </source>
</evidence>
<gene>
    <name evidence="3" type="ordered locus">YPA_0447</name>
</gene>
<keyword evidence="1 2" id="KW-0732">Signal</keyword>
<feature type="chain" id="PRO_5010416197" description="Outer membrane protein" evidence="2">
    <location>
        <begin position="36"/>
        <end position="316"/>
    </location>
</feature>
<protein>
    <recommendedName>
        <fullName evidence="5">Outer membrane protein</fullName>
    </recommendedName>
</protein>
<organism evidence="3 4">
    <name type="scientific">Yersinia pestis bv. Antiqua (strain Antiqua)</name>
    <dbReference type="NCBI Taxonomy" id="360102"/>
    <lineage>
        <taxon>Bacteria</taxon>
        <taxon>Pseudomonadati</taxon>
        <taxon>Pseudomonadota</taxon>
        <taxon>Gammaproteobacteria</taxon>
        <taxon>Enterobacterales</taxon>
        <taxon>Yersiniaceae</taxon>
        <taxon>Yersinia</taxon>
    </lineage>
</organism>
<evidence type="ECO:0000256" key="2">
    <source>
        <dbReference type="SAM" id="SignalP"/>
    </source>
</evidence>
<proteinExistence type="predicted"/>
<accession>A0A0E1NR48</accession>
<sequence length="316" mass="36017" precursor="true">MKAKLLITSGKLLVTSGTAACLGIMAALMPADVQAAQVNATLSWVTGDYGTTYDYSGPRLDMTINPDGSNWYYDLGFRKQLHDTDQRYQRMEVSAGYRFRFAEGWVQPSFRLREDLSTYASGNRTTINFYDAKVAGQYQLSERFAFVGNMIVGMEREEANTASNLVERNSDRLSWEIEPGIRFKSSANTQMTLNYFNAGKRSDKGETWGLSDDSKNQQVRFYFNWNTPIGLVLTPYARYSLDYGETSGWYESAAFSETKTMSKVDRLALQLAYPLSDTFRLQAEYYIENVKYQEGYTMGKDDSRVKYMRVGVRATF</sequence>
<dbReference type="RefSeq" id="WP_002209868.1">
    <property type="nucleotide sequence ID" value="NC_008150.1"/>
</dbReference>
<evidence type="ECO:0000256" key="1">
    <source>
        <dbReference type="ARBA" id="ARBA00022729"/>
    </source>
</evidence>
<dbReference type="InterPro" id="IPR053713">
    <property type="entry name" value="Bact_OM_Channel_sf"/>
</dbReference>
<dbReference type="Proteomes" id="UP000001971">
    <property type="component" value="Chromosome"/>
</dbReference>
<feature type="signal peptide" evidence="2">
    <location>
        <begin position="1"/>
        <end position="35"/>
    </location>
</feature>
<dbReference type="PATRIC" id="fig|360102.15.peg.3463"/>
<evidence type="ECO:0008006" key="5">
    <source>
        <dbReference type="Google" id="ProtNLM"/>
    </source>
</evidence>